<name>Q67Q82_SYMTH</name>
<organism evidence="2 3">
    <name type="scientific">Symbiobacterium thermophilum (strain DSM 24528 / JCM 14929 / IAM 14863 / T)</name>
    <dbReference type="NCBI Taxonomy" id="292459"/>
    <lineage>
        <taxon>Bacteria</taxon>
        <taxon>Bacillati</taxon>
        <taxon>Bacillota</taxon>
        <taxon>Clostridia</taxon>
        <taxon>Eubacteriales</taxon>
        <taxon>Symbiobacteriaceae</taxon>
        <taxon>Symbiobacterium</taxon>
    </lineage>
</organism>
<dbReference type="HOGENOM" id="CLU_1721431_0_0_9"/>
<dbReference type="InterPro" id="IPR000835">
    <property type="entry name" value="HTH_MarR-typ"/>
</dbReference>
<dbReference type="KEGG" id="sth:STH1176"/>
<evidence type="ECO:0000259" key="1">
    <source>
        <dbReference type="PROSITE" id="PS50995"/>
    </source>
</evidence>
<keyword evidence="3" id="KW-1185">Reference proteome</keyword>
<proteinExistence type="predicted"/>
<dbReference type="InterPro" id="IPR036390">
    <property type="entry name" value="WH_DNA-bd_sf"/>
</dbReference>
<gene>
    <name evidence="2" type="ordered locus">STH1176</name>
</gene>
<protein>
    <submittedName>
        <fullName evidence="2">MarR family transcriptional regulator</fullName>
    </submittedName>
</protein>
<dbReference type="Pfam" id="PF01047">
    <property type="entry name" value="MarR"/>
    <property type="match status" value="1"/>
</dbReference>
<dbReference type="InterPro" id="IPR039422">
    <property type="entry name" value="MarR/SlyA-like"/>
</dbReference>
<dbReference type="PANTHER" id="PTHR33164:SF99">
    <property type="entry name" value="MARR FAMILY REGULATORY PROTEIN"/>
    <property type="match status" value="1"/>
</dbReference>
<sequence length="148" mass="17345">MVRRMASRLEQQCERYLRSAYGLSWPQFQVLRELSVERPTMLQRVNDAVYCTRGNLAAIIDRLERDGWLERFRLQGDRRVVMLSLTEKGAQVTAIEAELRARIREWLEPVWREAQEIQEYLGVLLRDMTDPLAAEEALKPKERLVAAS</sequence>
<dbReference type="SUPFAM" id="SSF46785">
    <property type="entry name" value="Winged helix' DNA-binding domain"/>
    <property type="match status" value="1"/>
</dbReference>
<evidence type="ECO:0000313" key="3">
    <source>
        <dbReference type="Proteomes" id="UP000000417"/>
    </source>
</evidence>
<dbReference type="GO" id="GO:0006950">
    <property type="term" value="P:response to stress"/>
    <property type="evidence" value="ECO:0007669"/>
    <property type="project" value="TreeGrafter"/>
</dbReference>
<dbReference type="GO" id="GO:0003700">
    <property type="term" value="F:DNA-binding transcription factor activity"/>
    <property type="evidence" value="ECO:0007669"/>
    <property type="project" value="InterPro"/>
</dbReference>
<accession>Q67Q82</accession>
<dbReference type="AlphaFoldDB" id="Q67Q82"/>
<dbReference type="PANTHER" id="PTHR33164">
    <property type="entry name" value="TRANSCRIPTIONAL REGULATOR, MARR FAMILY"/>
    <property type="match status" value="1"/>
</dbReference>
<dbReference type="Gene3D" id="1.10.10.10">
    <property type="entry name" value="Winged helix-like DNA-binding domain superfamily/Winged helix DNA-binding domain"/>
    <property type="match status" value="1"/>
</dbReference>
<dbReference type="PROSITE" id="PS50995">
    <property type="entry name" value="HTH_MARR_2"/>
    <property type="match status" value="1"/>
</dbReference>
<dbReference type="InterPro" id="IPR036388">
    <property type="entry name" value="WH-like_DNA-bd_sf"/>
</dbReference>
<evidence type="ECO:0000313" key="2">
    <source>
        <dbReference type="EMBL" id="BAD40161.1"/>
    </source>
</evidence>
<dbReference type="SMART" id="SM00347">
    <property type="entry name" value="HTH_MARR"/>
    <property type="match status" value="1"/>
</dbReference>
<dbReference type="Proteomes" id="UP000000417">
    <property type="component" value="Chromosome"/>
</dbReference>
<dbReference type="eggNOG" id="COG1846">
    <property type="taxonomic scope" value="Bacteria"/>
</dbReference>
<feature type="domain" description="HTH marR-type" evidence="1">
    <location>
        <begin position="1"/>
        <end position="129"/>
    </location>
</feature>
<reference evidence="2 3" key="1">
    <citation type="journal article" date="2004" name="Nucleic Acids Res.">
        <title>Genome sequence of Symbiobacterium thermophilum, an uncultivable bacterium that depends on microbial commensalism.</title>
        <authorList>
            <person name="Ueda K."/>
            <person name="Yamashita A."/>
            <person name="Ishikawa J."/>
            <person name="Shimada M."/>
            <person name="Watsuji T."/>
            <person name="Morimura K."/>
            <person name="Ikeda H."/>
            <person name="Hattori M."/>
            <person name="Beppu T."/>
        </authorList>
    </citation>
    <scope>NUCLEOTIDE SEQUENCE [LARGE SCALE GENOMIC DNA]</scope>
    <source>
        <strain evidence="3">T / IAM 14863</strain>
    </source>
</reference>
<dbReference type="EMBL" id="AP006840">
    <property type="protein sequence ID" value="BAD40161.1"/>
    <property type="molecule type" value="Genomic_DNA"/>
</dbReference>